<organism evidence="1 2">
    <name type="scientific">Sphingobium yanoikuyae</name>
    <name type="common">Sphingomonas yanoikuyae</name>
    <dbReference type="NCBI Taxonomy" id="13690"/>
    <lineage>
        <taxon>Bacteria</taxon>
        <taxon>Pseudomonadati</taxon>
        <taxon>Pseudomonadota</taxon>
        <taxon>Alphaproteobacteria</taxon>
        <taxon>Sphingomonadales</taxon>
        <taxon>Sphingomonadaceae</taxon>
        <taxon>Sphingobium</taxon>
    </lineage>
</organism>
<comment type="caution">
    <text evidence="1">The sequence shown here is derived from an EMBL/GenBank/DDBJ whole genome shotgun (WGS) entry which is preliminary data.</text>
</comment>
<dbReference type="AlphaFoldDB" id="A0A084EU63"/>
<dbReference type="RefSeq" id="WP_037516061.1">
    <property type="nucleotide sequence ID" value="NZ_JGVR01000001.1"/>
</dbReference>
<proteinExistence type="predicted"/>
<evidence type="ECO:0000313" key="2">
    <source>
        <dbReference type="Proteomes" id="UP000028534"/>
    </source>
</evidence>
<dbReference type="PATRIC" id="fig|13690.10.peg.186"/>
<dbReference type="Proteomes" id="UP000028534">
    <property type="component" value="Unassembled WGS sequence"/>
</dbReference>
<gene>
    <name evidence="1" type="ORF">CP98_00183</name>
</gene>
<reference evidence="1 2" key="1">
    <citation type="submission" date="2014-03" db="EMBL/GenBank/DDBJ databases">
        <title>Genome sequence of Sphingobium yanoikuyae B1.</title>
        <authorList>
            <person name="Gan H.M."/>
            <person name="Gan H.Y."/>
            <person name="Savka M.A."/>
        </authorList>
    </citation>
    <scope>NUCLEOTIDE SEQUENCE [LARGE SCALE GENOMIC DNA]</scope>
    <source>
        <strain evidence="1 2">B1</strain>
    </source>
</reference>
<name>A0A084EU63_SPHYA</name>
<evidence type="ECO:0000313" key="1">
    <source>
        <dbReference type="EMBL" id="KEZ21505.1"/>
    </source>
</evidence>
<dbReference type="EMBL" id="JGVR01000001">
    <property type="protein sequence ID" value="KEZ21505.1"/>
    <property type="molecule type" value="Genomic_DNA"/>
</dbReference>
<protein>
    <submittedName>
        <fullName evidence="1">Uncharacterized protein</fullName>
    </submittedName>
</protein>
<accession>A0A084EU63</accession>
<sequence>MHLKFNGKLSPSSLEQITGPLMEFLEREGITQIDEVSLNLRAWRGEVRTQIINADARIVSLSIPAEEILERGIPSTFALPKHLQLRDRPDELDHDGFAMFWGRDD</sequence>